<feature type="transmembrane region" description="Helical" evidence="1">
    <location>
        <begin position="140"/>
        <end position="161"/>
    </location>
</feature>
<organism evidence="2 3">
    <name type="scientific">Catenulispora subtropica</name>
    <dbReference type="NCBI Taxonomy" id="450798"/>
    <lineage>
        <taxon>Bacteria</taxon>
        <taxon>Bacillati</taxon>
        <taxon>Actinomycetota</taxon>
        <taxon>Actinomycetes</taxon>
        <taxon>Catenulisporales</taxon>
        <taxon>Catenulisporaceae</taxon>
        <taxon>Catenulispora</taxon>
    </lineage>
</organism>
<dbReference type="Pfam" id="PF24838">
    <property type="entry name" value="8xMP"/>
    <property type="match status" value="1"/>
</dbReference>
<keyword evidence="1" id="KW-1133">Transmembrane helix</keyword>
<dbReference type="EMBL" id="BAAAQM010000007">
    <property type="protein sequence ID" value="GAA1961099.1"/>
    <property type="molecule type" value="Genomic_DNA"/>
</dbReference>
<keyword evidence="1" id="KW-0472">Membrane</keyword>
<evidence type="ECO:0000313" key="2">
    <source>
        <dbReference type="EMBL" id="GAA1961099.1"/>
    </source>
</evidence>
<evidence type="ECO:0000313" key="3">
    <source>
        <dbReference type="Proteomes" id="UP001499854"/>
    </source>
</evidence>
<keyword evidence="1" id="KW-0812">Transmembrane</keyword>
<name>A0ABP5CE14_9ACTN</name>
<feature type="transmembrane region" description="Helical" evidence="1">
    <location>
        <begin position="42"/>
        <end position="61"/>
    </location>
</feature>
<gene>
    <name evidence="2" type="ORF">GCM10009838_17020</name>
</gene>
<protein>
    <recommendedName>
        <fullName evidence="4">Small integral membrane protein</fullName>
    </recommendedName>
</protein>
<dbReference type="InterPro" id="IPR056918">
    <property type="entry name" value="8xMP"/>
</dbReference>
<evidence type="ECO:0000256" key="1">
    <source>
        <dbReference type="SAM" id="Phobius"/>
    </source>
</evidence>
<comment type="caution">
    <text evidence="2">The sequence shown here is derived from an EMBL/GenBank/DDBJ whole genome shotgun (WGS) entry which is preliminary data.</text>
</comment>
<evidence type="ECO:0008006" key="4">
    <source>
        <dbReference type="Google" id="ProtNLM"/>
    </source>
</evidence>
<proteinExistence type="predicted"/>
<reference evidence="3" key="1">
    <citation type="journal article" date="2019" name="Int. J. Syst. Evol. Microbiol.">
        <title>The Global Catalogue of Microorganisms (GCM) 10K type strain sequencing project: providing services to taxonomists for standard genome sequencing and annotation.</title>
        <authorList>
            <consortium name="The Broad Institute Genomics Platform"/>
            <consortium name="The Broad Institute Genome Sequencing Center for Infectious Disease"/>
            <person name="Wu L."/>
            <person name="Ma J."/>
        </authorList>
    </citation>
    <scope>NUCLEOTIDE SEQUENCE [LARGE SCALE GENOMIC DNA]</scope>
    <source>
        <strain evidence="3">JCM 16013</strain>
    </source>
</reference>
<feature type="transmembrane region" description="Helical" evidence="1">
    <location>
        <begin position="73"/>
        <end position="93"/>
    </location>
</feature>
<dbReference type="Proteomes" id="UP001499854">
    <property type="component" value="Unassembled WGS sequence"/>
</dbReference>
<accession>A0ABP5CE14</accession>
<sequence>MWNTAIGPDDYEASGEKYQNAVLEQYKLCVTMSDNLSARRNLANTFFLTLNSGVVAVLAAASRGQRAAGVSAWVVVPGFVILLAECLAWFVLIHSYKQLNAAKFAVINTLEERLPAFAYVREWEMVLAARGRQRYPQLTWVEKSVPLTFAAAYLVAFLGILL</sequence>
<keyword evidence="3" id="KW-1185">Reference proteome</keyword>